<dbReference type="SUPFAM" id="SSF50129">
    <property type="entry name" value="GroES-like"/>
    <property type="match status" value="1"/>
</dbReference>
<dbReference type="PANTHER" id="PTHR43677:SF3">
    <property type="entry name" value="PROSTAGLANDIN REDUCTASE 3"/>
    <property type="match status" value="1"/>
</dbReference>
<dbReference type="Proteomes" id="UP001633002">
    <property type="component" value="Unassembled WGS sequence"/>
</dbReference>
<dbReference type="Gene3D" id="2.30.30.490">
    <property type="match status" value="1"/>
</dbReference>
<dbReference type="AlphaFoldDB" id="A0ABD3GG27"/>
<organism evidence="3 4">
    <name type="scientific">Riccia sorocarpa</name>
    <dbReference type="NCBI Taxonomy" id="122646"/>
    <lineage>
        <taxon>Eukaryota</taxon>
        <taxon>Viridiplantae</taxon>
        <taxon>Streptophyta</taxon>
        <taxon>Embryophyta</taxon>
        <taxon>Marchantiophyta</taxon>
        <taxon>Marchantiopsida</taxon>
        <taxon>Marchantiidae</taxon>
        <taxon>Marchantiales</taxon>
        <taxon>Ricciaceae</taxon>
        <taxon>Riccia</taxon>
    </lineage>
</organism>
<evidence type="ECO:0000313" key="4">
    <source>
        <dbReference type="Proteomes" id="UP001633002"/>
    </source>
</evidence>
<reference evidence="3 4" key="1">
    <citation type="submission" date="2024-09" db="EMBL/GenBank/DDBJ databases">
        <title>Chromosome-scale assembly of Riccia sorocarpa.</title>
        <authorList>
            <person name="Paukszto L."/>
        </authorList>
    </citation>
    <scope>NUCLEOTIDE SEQUENCE [LARGE SCALE GENOMIC DNA]</scope>
    <source>
        <strain evidence="3">LP-2024</strain>
        <tissue evidence="3">Aerial parts of the thallus</tissue>
    </source>
</reference>
<evidence type="ECO:0000259" key="2">
    <source>
        <dbReference type="Pfam" id="PF08240"/>
    </source>
</evidence>
<evidence type="ECO:0000256" key="1">
    <source>
        <dbReference type="SAM" id="MobiDB-lite"/>
    </source>
</evidence>
<gene>
    <name evidence="3" type="ORF">R1sor_027070</name>
</gene>
<sequence>MEATEENPRIRRLVLCECSYKCSRHPEGMQMIPESTRRKHLRNSEAGLVHRSFVEATADQVQQTVPRIDALCFCHCQICAETGNGRWVSRRTFNRHQRESEWSAQQFNNLFSVGAYGRDEANCQEDDQADNGYPVDTNRDGANIAGSGGDDTDVHEMPSRSSDSGGDTDLLQRFSDQVFRPQAESGLSRALSFDEAFQEKVIEILAFLDEHKCSMSMQNGLLRLLFGGFAHSPNNALVEENLVDRLAPEGYRDLPLARMLTLAGSNWTGGERGECTPNSFSRATETLRHRGLINPEHWKMCTGTKTQPHLPQAYGPDNEHVVCTMLGCSVGCSEMLQFDYIPLEGILKQLFRSRTFCHDALKGEPFNIALMDHWDGFQAASTVQKDCWTVELFILNGGRVSIVENMLGKPIPEMIENGQKHSTAWRVLTEEGKGANSRILEHVLGNGEIFDDIVRHGHHDLFWVYAFERLVSAYNTISTNNRNSEITYTKYFCRQMVYTAFNRELKDRDGFHRVARTHHMLEAALYPRLVQYRGVASGCTCHSWYIQNVCIVSNIEKAKELAMSVQLLDGGSLTSPCVKVAKRGIGIGPQKMVETSLHAEDGWEESIQAFWTKKGVLTATNAGYFRSGIQKIRSVLFEGVLYKVGDCAVVQHDEADREPWLCKITAFFIHSFEGFHELLFAAKWYELVCCGTKVEVKPFSDMRVVLEEPTSFLGDNVRPTSQLLHKFFPHPTRTMFSRRPCLVAYEMDDMDSKAKAHLLKPGLPGCCLPWLQQEDIVVAKAQNWSVGMPYSLALVRWVPEQLIQSSTTTAASFVRTDYSQLEVDLSWFQMEILDRSEEEYFKVTRTMTRTTWESVLAVVDTNGSGLEVISEDNVRVPVLRGSDDREQVVSMANRTGFLELIEDTTKAAQSLWITNRRGAEYWPSREEKAKFEIPHSQRLLKPLVTYVPPTIPAEFKRVSVISSRDGPLKLPVKPGHVLIKHIYAGVNASDVNFSSGRYFGGKAALPFNAGFEAVGVVASVGDGVGVKLVRGSPVALMNYGGFSKFSEVPLKVVIPMPLVAPELVAILTSGLTASIAETVLVTAAAGGTGQFAVQVGTFSLKVCLRSRL</sequence>
<dbReference type="EMBL" id="JBJQOH010000008">
    <property type="protein sequence ID" value="KAL3677122.1"/>
    <property type="molecule type" value="Genomic_DNA"/>
</dbReference>
<dbReference type="InterPro" id="IPR011032">
    <property type="entry name" value="GroES-like_sf"/>
</dbReference>
<accession>A0ABD3GG27</accession>
<dbReference type="Gene3D" id="3.90.180.10">
    <property type="entry name" value="Medium-chain alcohol dehydrogenases, catalytic domain"/>
    <property type="match status" value="1"/>
</dbReference>
<proteinExistence type="predicted"/>
<evidence type="ECO:0000313" key="3">
    <source>
        <dbReference type="EMBL" id="KAL3677122.1"/>
    </source>
</evidence>
<keyword evidence="4" id="KW-1185">Reference proteome</keyword>
<dbReference type="InterPro" id="IPR043151">
    <property type="entry name" value="BAH_sf"/>
</dbReference>
<comment type="caution">
    <text evidence="3">The sequence shown here is derived from an EMBL/GenBank/DDBJ whole genome shotgun (WGS) entry which is preliminary data.</text>
</comment>
<dbReference type="InterPro" id="IPR051397">
    <property type="entry name" value="Zn-ADH-like_protein"/>
</dbReference>
<feature type="region of interest" description="Disordered" evidence="1">
    <location>
        <begin position="123"/>
        <end position="168"/>
    </location>
</feature>
<protein>
    <recommendedName>
        <fullName evidence="2">Alcohol dehydrogenase-like N-terminal domain-containing protein</fullName>
    </recommendedName>
</protein>
<dbReference type="Pfam" id="PF08240">
    <property type="entry name" value="ADH_N"/>
    <property type="match status" value="1"/>
</dbReference>
<dbReference type="Gene3D" id="3.40.50.720">
    <property type="entry name" value="NAD(P)-binding Rossmann-like Domain"/>
    <property type="match status" value="1"/>
</dbReference>
<name>A0ABD3GG27_9MARC</name>
<feature type="domain" description="Alcohol dehydrogenase-like N-terminal" evidence="2">
    <location>
        <begin position="973"/>
        <end position="1035"/>
    </location>
</feature>
<dbReference type="PANTHER" id="PTHR43677">
    <property type="entry name" value="SHORT-CHAIN DEHYDROGENASE/REDUCTASE"/>
    <property type="match status" value="1"/>
</dbReference>
<dbReference type="InterPro" id="IPR013154">
    <property type="entry name" value="ADH-like_N"/>
</dbReference>